<dbReference type="GO" id="GO:0003713">
    <property type="term" value="F:transcription coactivator activity"/>
    <property type="evidence" value="ECO:0007669"/>
    <property type="project" value="TreeGrafter"/>
</dbReference>
<comment type="subcellular location">
    <subcellularLocation>
        <location evidence="1">Nucleus</location>
    </subcellularLocation>
</comment>
<dbReference type="GO" id="GO:0005634">
    <property type="term" value="C:nucleus"/>
    <property type="evidence" value="ECO:0007669"/>
    <property type="project" value="UniProtKB-SubCell"/>
</dbReference>
<name>A0AAV3AIE9_PYXAD</name>
<comment type="caution">
    <text evidence="7">The sequence shown here is derived from an EMBL/GenBank/DDBJ whole genome shotgun (WGS) entry which is preliminary data.</text>
</comment>
<dbReference type="InterPro" id="IPR007576">
    <property type="entry name" value="CITED"/>
</dbReference>
<reference evidence="7" key="1">
    <citation type="thesis" date="2020" institute="ProQuest LLC" country="789 East Eisenhower Parkway, Ann Arbor, MI, USA">
        <title>Comparative Genomics and Chromosome Evolution.</title>
        <authorList>
            <person name="Mudd A.B."/>
        </authorList>
    </citation>
    <scope>NUCLEOTIDE SEQUENCE</scope>
    <source>
        <strain evidence="7">1538</strain>
        <tissue evidence="7">Blood</tissue>
    </source>
</reference>
<keyword evidence="3" id="KW-0805">Transcription regulation</keyword>
<gene>
    <name evidence="7" type="ORF">GDO54_018398</name>
</gene>
<evidence type="ECO:0000256" key="6">
    <source>
        <dbReference type="ARBA" id="ARBA00023242"/>
    </source>
</evidence>
<comment type="similarity">
    <text evidence="2">Belongs to the CITED family.</text>
</comment>
<keyword evidence="5" id="KW-0804">Transcription</keyword>
<dbReference type="PANTHER" id="PTHR17045:SF6">
    <property type="entry name" value="CBP_P300-INTERACTING TRANSACTIVATOR 1"/>
    <property type="match status" value="1"/>
</dbReference>
<evidence type="ECO:0000256" key="1">
    <source>
        <dbReference type="ARBA" id="ARBA00004123"/>
    </source>
</evidence>
<evidence type="ECO:0000256" key="4">
    <source>
        <dbReference type="ARBA" id="ARBA00023159"/>
    </source>
</evidence>
<keyword evidence="6" id="KW-0539">Nucleus</keyword>
<dbReference type="AlphaFoldDB" id="A0AAV3AIE9"/>
<keyword evidence="4" id="KW-0010">Activator</keyword>
<evidence type="ECO:0000256" key="2">
    <source>
        <dbReference type="ARBA" id="ARBA00006967"/>
    </source>
</evidence>
<accession>A0AAV3AIE9</accession>
<organism evidence="7 8">
    <name type="scientific">Pyxicephalus adspersus</name>
    <name type="common">African bullfrog</name>
    <dbReference type="NCBI Taxonomy" id="30357"/>
    <lineage>
        <taxon>Eukaryota</taxon>
        <taxon>Metazoa</taxon>
        <taxon>Chordata</taxon>
        <taxon>Craniata</taxon>
        <taxon>Vertebrata</taxon>
        <taxon>Euteleostomi</taxon>
        <taxon>Amphibia</taxon>
        <taxon>Batrachia</taxon>
        <taxon>Anura</taxon>
        <taxon>Neobatrachia</taxon>
        <taxon>Ranoidea</taxon>
        <taxon>Pyxicephalidae</taxon>
        <taxon>Pyxicephalinae</taxon>
        <taxon>Pyxicephalus</taxon>
    </lineage>
</organism>
<dbReference type="Proteomes" id="UP001181693">
    <property type="component" value="Unassembled WGS sequence"/>
</dbReference>
<evidence type="ECO:0000313" key="7">
    <source>
        <dbReference type="EMBL" id="DBA21803.1"/>
    </source>
</evidence>
<evidence type="ECO:0000256" key="5">
    <source>
        <dbReference type="ARBA" id="ARBA00023163"/>
    </source>
</evidence>
<evidence type="ECO:0000256" key="3">
    <source>
        <dbReference type="ARBA" id="ARBA00023015"/>
    </source>
</evidence>
<protein>
    <submittedName>
        <fullName evidence="7">Uncharacterized protein</fullName>
    </submittedName>
</protein>
<proteinExistence type="inferred from homology"/>
<dbReference type="Gene3D" id="6.10.140.2200">
    <property type="match status" value="1"/>
</dbReference>
<keyword evidence="8" id="KW-1185">Reference proteome</keyword>
<dbReference type="PANTHER" id="PTHR17045">
    <property type="entry name" value="MELANOCYTE SPECIFIC GENE RELATED CITED"/>
    <property type="match status" value="1"/>
</dbReference>
<dbReference type="EMBL" id="DYDO01000007">
    <property type="protein sequence ID" value="DBA21803.1"/>
    <property type="molecule type" value="Genomic_DNA"/>
</dbReference>
<evidence type="ECO:0000313" key="8">
    <source>
        <dbReference type="Proteomes" id="UP001181693"/>
    </source>
</evidence>
<dbReference type="Pfam" id="PF04487">
    <property type="entry name" value="CITED"/>
    <property type="match status" value="1"/>
</dbReference>
<sequence length="140" mass="14911">MKNKETAAKSHFLTTTMNSKTAGVIGTPPGPNAGILVTSGAAAPKPTFGLPSSHHLLASVQLQRLNSQYQGSADIQRWALNSQGPLTISAGYLDLDRVDDEVLTSLVLEMGLDRVSELPELCLGQNESEFTPELLPAPEK</sequence>